<dbReference type="CDD" id="cd05233">
    <property type="entry name" value="SDR_c"/>
    <property type="match status" value="1"/>
</dbReference>
<reference evidence="4" key="1">
    <citation type="submission" date="2021-03" db="EMBL/GenBank/DDBJ databases">
        <title>Draft genome sequence of rust myrtle Austropuccinia psidii MF-1, a brazilian biotype.</title>
        <authorList>
            <person name="Quecine M.C."/>
            <person name="Pachon D.M.R."/>
            <person name="Bonatelli M.L."/>
            <person name="Correr F.H."/>
            <person name="Franceschini L.M."/>
            <person name="Leite T.F."/>
            <person name="Margarido G.R.A."/>
            <person name="Almeida C.A."/>
            <person name="Ferrarezi J.A."/>
            <person name="Labate C.A."/>
        </authorList>
    </citation>
    <scope>NUCLEOTIDE SEQUENCE</scope>
    <source>
        <strain evidence="4">MF-1</strain>
    </source>
</reference>
<keyword evidence="3" id="KW-0560">Oxidoreductase</keyword>
<name>A0A9Q3DZG1_9BASI</name>
<evidence type="ECO:0000313" key="5">
    <source>
        <dbReference type="Proteomes" id="UP000765509"/>
    </source>
</evidence>
<evidence type="ECO:0000313" key="4">
    <source>
        <dbReference type="EMBL" id="MBW0513060.1"/>
    </source>
</evidence>
<evidence type="ECO:0000256" key="3">
    <source>
        <dbReference type="ARBA" id="ARBA00023002"/>
    </source>
</evidence>
<dbReference type="FunFam" id="3.40.50.720:FF:000084">
    <property type="entry name" value="Short-chain dehydrogenase reductase"/>
    <property type="match status" value="1"/>
</dbReference>
<dbReference type="InterPro" id="IPR036291">
    <property type="entry name" value="NAD(P)-bd_dom_sf"/>
</dbReference>
<dbReference type="SUPFAM" id="SSF51735">
    <property type="entry name" value="NAD(P)-binding Rossmann-fold domains"/>
    <property type="match status" value="1"/>
</dbReference>
<keyword evidence="2" id="KW-0521">NADP</keyword>
<dbReference type="AlphaFoldDB" id="A0A9Q3DZG1"/>
<evidence type="ECO:0000256" key="1">
    <source>
        <dbReference type="ARBA" id="ARBA00006484"/>
    </source>
</evidence>
<evidence type="ECO:0008006" key="6">
    <source>
        <dbReference type="Google" id="ProtNLM"/>
    </source>
</evidence>
<dbReference type="EMBL" id="AVOT02023155">
    <property type="protein sequence ID" value="MBW0513060.1"/>
    <property type="molecule type" value="Genomic_DNA"/>
</dbReference>
<dbReference type="GO" id="GO:0016491">
    <property type="term" value="F:oxidoreductase activity"/>
    <property type="evidence" value="ECO:0007669"/>
    <property type="project" value="UniProtKB-KW"/>
</dbReference>
<protein>
    <recommendedName>
        <fullName evidence="6">NAD(P)-binding protein</fullName>
    </recommendedName>
</protein>
<dbReference type="InterPro" id="IPR002347">
    <property type="entry name" value="SDR_fam"/>
</dbReference>
<proteinExistence type="inferred from homology"/>
<dbReference type="Gene3D" id="3.40.50.720">
    <property type="entry name" value="NAD(P)-binding Rossmann-like Domain"/>
    <property type="match status" value="1"/>
</dbReference>
<dbReference type="PRINTS" id="PR00081">
    <property type="entry name" value="GDHRDH"/>
</dbReference>
<gene>
    <name evidence="4" type="ORF">O181_052775</name>
</gene>
<keyword evidence="5" id="KW-1185">Reference proteome</keyword>
<dbReference type="PANTHER" id="PTHR43180">
    <property type="entry name" value="3-OXOACYL-(ACYL-CARRIER-PROTEIN) REDUCTASE (AFU_ORTHOLOGUE AFUA_6G11210)"/>
    <property type="match status" value="1"/>
</dbReference>
<dbReference type="Pfam" id="PF13561">
    <property type="entry name" value="adh_short_C2"/>
    <property type="match status" value="1"/>
</dbReference>
<sequence>MSDPHSAPDKRLRQVLDHLKSRKTSHKLSGKVCVLTGVGNKQGIGWATAILFAQEDAKHLYLLDLKDHNFSDLINSVKAHNPNIGVATFVGNAADEELIKSICQRAIDDHGHLDVFFANAGVATYASLTDTTLETVRTSVNVNTLSCWLALKYASSAMLKNTFNNRGGSIIFTSSVAGVRAGAGSVDYSASKAAVRSLAYTGANAYPGSGIRVNAICPGLIQTPMTAAMFQSAKDKSKIGQLCSLRRYGIADEVAQVVLFLAGNDSSYVNGVDIPVDGGLSSSLPVVPGKFF</sequence>
<dbReference type="PROSITE" id="PS00061">
    <property type="entry name" value="ADH_SHORT"/>
    <property type="match status" value="1"/>
</dbReference>
<organism evidence="4 5">
    <name type="scientific">Austropuccinia psidii MF-1</name>
    <dbReference type="NCBI Taxonomy" id="1389203"/>
    <lineage>
        <taxon>Eukaryota</taxon>
        <taxon>Fungi</taxon>
        <taxon>Dikarya</taxon>
        <taxon>Basidiomycota</taxon>
        <taxon>Pucciniomycotina</taxon>
        <taxon>Pucciniomycetes</taxon>
        <taxon>Pucciniales</taxon>
        <taxon>Sphaerophragmiaceae</taxon>
        <taxon>Austropuccinia</taxon>
    </lineage>
</organism>
<dbReference type="InterPro" id="IPR020904">
    <property type="entry name" value="Sc_DH/Rdtase_CS"/>
</dbReference>
<comment type="similarity">
    <text evidence="1">Belongs to the short-chain dehydrogenases/reductases (SDR) family.</text>
</comment>
<dbReference type="OrthoDB" id="4131217at2759"/>
<dbReference type="PANTHER" id="PTHR43180:SF66">
    <property type="entry name" value="SHORT-CHAIN DEHYDROGENASE_REDUCTASE FAMILY PROTEIN"/>
    <property type="match status" value="1"/>
</dbReference>
<accession>A0A9Q3DZG1</accession>
<dbReference type="Proteomes" id="UP000765509">
    <property type="component" value="Unassembled WGS sequence"/>
</dbReference>
<evidence type="ECO:0000256" key="2">
    <source>
        <dbReference type="ARBA" id="ARBA00022857"/>
    </source>
</evidence>
<comment type="caution">
    <text evidence="4">The sequence shown here is derived from an EMBL/GenBank/DDBJ whole genome shotgun (WGS) entry which is preliminary data.</text>
</comment>